<proteinExistence type="predicted"/>
<dbReference type="CDD" id="cd06575">
    <property type="entry name" value="PASTA_Pbp2x-like_2"/>
    <property type="match status" value="1"/>
</dbReference>
<dbReference type="InterPro" id="IPR001460">
    <property type="entry name" value="PCN-bd_Tpept"/>
</dbReference>
<dbReference type="InterPro" id="IPR012338">
    <property type="entry name" value="Beta-lactam/transpept-like"/>
</dbReference>
<dbReference type="STRING" id="1048983.EL17_05370"/>
<dbReference type="InterPro" id="IPR050515">
    <property type="entry name" value="Beta-lactam/transpept"/>
</dbReference>
<keyword evidence="7" id="KW-1185">Reference proteome</keyword>
<dbReference type="GO" id="GO:0051301">
    <property type="term" value="P:cell division"/>
    <property type="evidence" value="ECO:0007669"/>
    <property type="project" value="UniProtKB-KW"/>
</dbReference>
<dbReference type="eggNOG" id="COG0768">
    <property type="taxonomic scope" value="Bacteria"/>
</dbReference>
<dbReference type="Pfam" id="PF03793">
    <property type="entry name" value="PASTA"/>
    <property type="match status" value="1"/>
</dbReference>
<evidence type="ECO:0000256" key="3">
    <source>
        <dbReference type="ARBA" id="ARBA00023136"/>
    </source>
</evidence>
<dbReference type="Pfam" id="PF03717">
    <property type="entry name" value="PBP_dimer"/>
    <property type="match status" value="1"/>
</dbReference>
<dbReference type="OrthoDB" id="9804124at2"/>
<evidence type="ECO:0000256" key="4">
    <source>
        <dbReference type="SAM" id="Phobius"/>
    </source>
</evidence>
<dbReference type="SUPFAM" id="SSF56519">
    <property type="entry name" value="Penicillin binding protein dimerisation domain"/>
    <property type="match status" value="1"/>
</dbReference>
<evidence type="ECO:0000313" key="7">
    <source>
        <dbReference type="Proteomes" id="UP000027821"/>
    </source>
</evidence>
<dbReference type="PANTHER" id="PTHR30627">
    <property type="entry name" value="PEPTIDOGLYCAN D,D-TRANSPEPTIDASE"/>
    <property type="match status" value="1"/>
</dbReference>
<dbReference type="PANTHER" id="PTHR30627:SF1">
    <property type="entry name" value="PEPTIDOGLYCAN D,D-TRANSPEPTIDASE FTSI"/>
    <property type="match status" value="1"/>
</dbReference>
<protein>
    <submittedName>
        <fullName evidence="6">Cell division protein</fullName>
    </submittedName>
</protein>
<organism evidence="6 7">
    <name type="scientific">Anditalea andensis</name>
    <dbReference type="NCBI Taxonomy" id="1048983"/>
    <lineage>
        <taxon>Bacteria</taxon>
        <taxon>Pseudomonadati</taxon>
        <taxon>Bacteroidota</taxon>
        <taxon>Cytophagia</taxon>
        <taxon>Cytophagales</taxon>
        <taxon>Cytophagaceae</taxon>
        <taxon>Anditalea</taxon>
    </lineage>
</organism>
<dbReference type="SUPFAM" id="SSF56601">
    <property type="entry name" value="beta-lactamase/transpeptidase-like"/>
    <property type="match status" value="1"/>
</dbReference>
<dbReference type="GO" id="GO:0071555">
    <property type="term" value="P:cell wall organization"/>
    <property type="evidence" value="ECO:0007669"/>
    <property type="project" value="TreeGrafter"/>
</dbReference>
<dbReference type="Proteomes" id="UP000027821">
    <property type="component" value="Unassembled WGS sequence"/>
</dbReference>
<dbReference type="Gene3D" id="3.40.710.10">
    <property type="entry name" value="DD-peptidase/beta-lactamase superfamily"/>
    <property type="match status" value="1"/>
</dbReference>
<dbReference type="GO" id="GO:0004180">
    <property type="term" value="F:carboxypeptidase activity"/>
    <property type="evidence" value="ECO:0007669"/>
    <property type="project" value="UniProtKB-KW"/>
</dbReference>
<dbReference type="InterPro" id="IPR005543">
    <property type="entry name" value="PASTA_dom"/>
</dbReference>
<dbReference type="SUPFAM" id="SSF54184">
    <property type="entry name" value="Penicillin-binding protein 2x (pbp-2x), c-terminal domain"/>
    <property type="match status" value="1"/>
</dbReference>
<dbReference type="InterPro" id="IPR005311">
    <property type="entry name" value="PBP_dimer"/>
</dbReference>
<feature type="transmembrane region" description="Helical" evidence="4">
    <location>
        <begin position="7"/>
        <end position="27"/>
    </location>
</feature>
<evidence type="ECO:0000256" key="2">
    <source>
        <dbReference type="ARBA" id="ARBA00022645"/>
    </source>
</evidence>
<reference evidence="6 7" key="1">
    <citation type="submission" date="2014-04" db="EMBL/GenBank/DDBJ databases">
        <title>Characterization and application of a salt tolerant electro-active bacterium.</title>
        <authorList>
            <person name="Yang L."/>
            <person name="Wei S."/>
            <person name="Tay Q.X.M."/>
        </authorList>
    </citation>
    <scope>NUCLEOTIDE SEQUENCE [LARGE SCALE GENOMIC DNA]</scope>
    <source>
        <strain evidence="6 7">LY1</strain>
    </source>
</reference>
<sequence>MNIKKSILLRVRFAFLLVAIFAGVIFYRITHIQFVDGEKWRQKSDEVNLQYRKVNATRGNIYSMDGSLLATSLPFYRVVLDPSIAKDEVFRAGIDSLSFLLSKQFNDKSKDYYKRLISDARHTNKKYLILNRKQIGYQEKQEMMKWPIFRQGRMSGGVIFEKVEKRFYPFKALAGRTVGFLNEDNYGAGIEFSFNEYLGGENGEALFQKIAGGTWKPVHDANDIKPEDGFDIITTLDVNLQDVAESALLRQLLNKDAEFGSVIVMEVATGHIKAIANLQKNKNGYGYGEYYNYAIGGQGLTEPGSTFKLLSMMALLEEGKISLNDMIDTGNGTYKFYDRTMRDAKQGGYGKITIREAFEKSSNVGISKLVNEHFGVSPSKFLAYIEKAGIDKPIDFQIQGEGIPYFKTPGTKHWYGTTLPWMSIGYELKVTPLHTLMLYNAIANDGRMVKPMIVNSISRANKVTQEFKTEVLRKKIASDKTIKEIQSLLEGVVEHGTAKNIHNSDYKIAGKTGTAQKLINGRYTQKYYASFAGYFPADKPKYSAIIVIDSPKGFNAYGGDVSAPVFKEIADKIYAQDLKLNNVQNPRARREQFKDNDQLPFVQAGMAEELQMICNQFGISNHYKGAERWVKSSANNKSIDWKANKVDEPVVPDVTGMTLRDALYVLENKGLRVDYAGKGRVRSQSMTAGMNIPKDGIIKLTLG</sequence>
<keyword evidence="6" id="KW-0132">Cell division</keyword>
<accession>A0A074LML3</accession>
<dbReference type="Pfam" id="PF00905">
    <property type="entry name" value="Transpeptidase"/>
    <property type="match status" value="1"/>
</dbReference>
<dbReference type="EMBL" id="JMIH01000014">
    <property type="protein sequence ID" value="KEO75102.1"/>
    <property type="molecule type" value="Genomic_DNA"/>
</dbReference>
<dbReference type="RefSeq" id="WP_035071654.1">
    <property type="nucleotide sequence ID" value="NZ_JMIH01000014.1"/>
</dbReference>
<dbReference type="SMART" id="SM00740">
    <property type="entry name" value="PASTA"/>
    <property type="match status" value="1"/>
</dbReference>
<dbReference type="PROSITE" id="PS51178">
    <property type="entry name" value="PASTA"/>
    <property type="match status" value="1"/>
</dbReference>
<evidence type="ECO:0000259" key="5">
    <source>
        <dbReference type="PROSITE" id="PS51178"/>
    </source>
</evidence>
<keyword evidence="3 4" id="KW-0472">Membrane</keyword>
<comment type="caution">
    <text evidence="6">The sequence shown here is derived from an EMBL/GenBank/DDBJ whole genome shotgun (WGS) entry which is preliminary data.</text>
</comment>
<comment type="subcellular location">
    <subcellularLocation>
        <location evidence="1">Membrane</location>
    </subcellularLocation>
</comment>
<keyword evidence="4" id="KW-1133">Transmembrane helix</keyword>
<keyword evidence="2" id="KW-0378">Hydrolase</keyword>
<feature type="domain" description="PASTA" evidence="5">
    <location>
        <begin position="645"/>
        <end position="703"/>
    </location>
</feature>
<evidence type="ECO:0000313" key="6">
    <source>
        <dbReference type="EMBL" id="KEO75102.1"/>
    </source>
</evidence>
<name>A0A074LML3_9BACT</name>
<keyword evidence="6" id="KW-0131">Cell cycle</keyword>
<dbReference type="Gene3D" id="3.90.1310.10">
    <property type="entry name" value="Penicillin-binding protein 2a (Domain 2)"/>
    <property type="match status" value="1"/>
</dbReference>
<dbReference type="AlphaFoldDB" id="A0A074LML3"/>
<dbReference type="Gene3D" id="3.30.10.20">
    <property type="match status" value="1"/>
</dbReference>
<evidence type="ECO:0000256" key="1">
    <source>
        <dbReference type="ARBA" id="ARBA00004370"/>
    </source>
</evidence>
<keyword evidence="4" id="KW-0812">Transmembrane</keyword>
<gene>
    <name evidence="6" type="ORF">EL17_05370</name>
</gene>
<keyword evidence="2" id="KW-0645">Protease</keyword>
<keyword evidence="2" id="KW-0121">Carboxypeptidase</keyword>
<dbReference type="InterPro" id="IPR036138">
    <property type="entry name" value="PBP_dimer_sf"/>
</dbReference>
<dbReference type="GO" id="GO:0005886">
    <property type="term" value="C:plasma membrane"/>
    <property type="evidence" value="ECO:0007669"/>
    <property type="project" value="TreeGrafter"/>
</dbReference>
<dbReference type="GO" id="GO:0008658">
    <property type="term" value="F:penicillin binding"/>
    <property type="evidence" value="ECO:0007669"/>
    <property type="project" value="InterPro"/>
</dbReference>
<dbReference type="Gene3D" id="3.30.450.330">
    <property type="match status" value="1"/>
</dbReference>